<dbReference type="AlphaFoldDB" id="A0A3P7LD45"/>
<sequence>MDLIAAPTCVPRVNTSYPTDSLVRLVSLLPNFRLAGGLNLPKIITILCSDGRKRRQLLKCRDDPRQDAIMQQIFTAANHLLAAHAYDVVPFAAAAGTTFNSANQAQRSTPTFNPCLSPQPMRIRTYTVIPLARRSGLIEWCEGTVPLGDWLANETNGAHQRYHPTDLTPTQAKMRLAGVRDRGPERKLTVFKEICERLRSVKVAVRRLPPLFRLLF</sequence>
<evidence type="ECO:0000313" key="5">
    <source>
        <dbReference type="Proteomes" id="UP000281553"/>
    </source>
</evidence>
<proteinExistence type="predicted"/>
<dbReference type="PROSITE" id="PS00915">
    <property type="entry name" value="PI3_4_KINASE_1"/>
    <property type="match status" value="1"/>
</dbReference>
<accession>A0A3P7LD45</accession>
<dbReference type="InterPro" id="IPR011009">
    <property type="entry name" value="Kinase-like_dom_sf"/>
</dbReference>
<dbReference type="EMBL" id="UYRU01060172">
    <property type="protein sequence ID" value="VDN14724.1"/>
    <property type="molecule type" value="Genomic_DNA"/>
</dbReference>
<dbReference type="GO" id="GO:0006974">
    <property type="term" value="P:DNA damage response"/>
    <property type="evidence" value="ECO:0007669"/>
    <property type="project" value="InterPro"/>
</dbReference>
<evidence type="ECO:0000256" key="1">
    <source>
        <dbReference type="ARBA" id="ARBA00022679"/>
    </source>
</evidence>
<dbReference type="PROSITE" id="PS50290">
    <property type="entry name" value="PI3_4_KINASE_3"/>
    <property type="match status" value="1"/>
</dbReference>
<dbReference type="Gene3D" id="3.30.1010.10">
    <property type="entry name" value="Phosphatidylinositol 3-kinase Catalytic Subunit, Chain A, domain 4"/>
    <property type="match status" value="1"/>
</dbReference>
<dbReference type="PANTHER" id="PTHR37079:SF4">
    <property type="entry name" value="SERINE_THREONINE-PROTEIN KINASE ATM"/>
    <property type="match status" value="1"/>
</dbReference>
<evidence type="ECO:0000259" key="3">
    <source>
        <dbReference type="PROSITE" id="PS50290"/>
    </source>
</evidence>
<keyword evidence="1" id="KW-0808">Transferase</keyword>
<organism evidence="4 5">
    <name type="scientific">Dibothriocephalus latus</name>
    <name type="common">Fish tapeworm</name>
    <name type="synonym">Diphyllobothrium latum</name>
    <dbReference type="NCBI Taxonomy" id="60516"/>
    <lineage>
        <taxon>Eukaryota</taxon>
        <taxon>Metazoa</taxon>
        <taxon>Spiralia</taxon>
        <taxon>Lophotrochozoa</taxon>
        <taxon>Platyhelminthes</taxon>
        <taxon>Cestoda</taxon>
        <taxon>Eucestoda</taxon>
        <taxon>Diphyllobothriidea</taxon>
        <taxon>Diphyllobothriidae</taxon>
        <taxon>Dibothriocephalus</taxon>
    </lineage>
</organism>
<dbReference type="GO" id="GO:0004674">
    <property type="term" value="F:protein serine/threonine kinase activity"/>
    <property type="evidence" value="ECO:0007669"/>
    <property type="project" value="InterPro"/>
</dbReference>
<evidence type="ECO:0000313" key="4">
    <source>
        <dbReference type="EMBL" id="VDN14724.1"/>
    </source>
</evidence>
<dbReference type="Proteomes" id="UP000281553">
    <property type="component" value="Unassembled WGS sequence"/>
</dbReference>
<name>A0A3P7LD45_DIBLA</name>
<reference evidence="4 5" key="1">
    <citation type="submission" date="2018-11" db="EMBL/GenBank/DDBJ databases">
        <authorList>
            <consortium name="Pathogen Informatics"/>
        </authorList>
    </citation>
    <scope>NUCLEOTIDE SEQUENCE [LARGE SCALE GENOMIC DNA]</scope>
</reference>
<dbReference type="PANTHER" id="PTHR37079">
    <property type="entry name" value="SERINE/THREONINE-PROTEIN KINASE ATM"/>
    <property type="match status" value="1"/>
</dbReference>
<protein>
    <recommendedName>
        <fullName evidence="3">PI3K/PI4K catalytic domain-containing protein</fullName>
    </recommendedName>
</protein>
<gene>
    <name evidence="4" type="ORF">DILT_LOCUS10555</name>
</gene>
<dbReference type="InterPro" id="IPR000403">
    <property type="entry name" value="PI3/4_kinase_cat_dom"/>
</dbReference>
<keyword evidence="5" id="KW-1185">Reference proteome</keyword>
<dbReference type="InterPro" id="IPR018936">
    <property type="entry name" value="PI3/4_kinase_CS"/>
</dbReference>
<dbReference type="SUPFAM" id="SSF56112">
    <property type="entry name" value="Protein kinase-like (PK-like)"/>
    <property type="match status" value="1"/>
</dbReference>
<keyword evidence="2" id="KW-0418">Kinase</keyword>
<dbReference type="InterPro" id="IPR038980">
    <property type="entry name" value="ATM_plant"/>
</dbReference>
<feature type="domain" description="PI3K/PI4K catalytic" evidence="3">
    <location>
        <begin position="28"/>
        <end position="216"/>
    </location>
</feature>
<evidence type="ECO:0000256" key="2">
    <source>
        <dbReference type="ARBA" id="ARBA00022777"/>
    </source>
</evidence>
<dbReference type="OrthoDB" id="381190at2759"/>